<dbReference type="SUPFAM" id="SSF52540">
    <property type="entry name" value="P-loop containing nucleoside triphosphate hydrolases"/>
    <property type="match status" value="1"/>
</dbReference>
<evidence type="ECO:0000256" key="4">
    <source>
        <dbReference type="ARBA" id="ARBA00022490"/>
    </source>
</evidence>
<sequence length="154" mass="17193">MNLEANTPDQQEALGGILADACPERCVIYLEGNLGAGKTTLVRGFLRSMGYEGAVKSPTYTLLEPYDLGSRSCYHFDLYRLSDPGELEYLGIRDLLEENAILLIEWPEKGVGELPPADLWVHIHYQGEGRRLELVSETPSGSKVIEEIDRRLQA</sequence>
<evidence type="ECO:0000313" key="12">
    <source>
        <dbReference type="Proteomes" id="UP000190896"/>
    </source>
</evidence>
<dbReference type="Proteomes" id="UP000190896">
    <property type="component" value="Unassembled WGS sequence"/>
</dbReference>
<dbReference type="OrthoDB" id="9800307at2"/>
<keyword evidence="11" id="KW-0808">Transferase</keyword>
<reference evidence="11 12" key="1">
    <citation type="submission" date="2016-11" db="EMBL/GenBank/DDBJ databases">
        <title>Mixed transmission modes and dynamic genome evolution in an obligate animal-bacterial symbiosis.</title>
        <authorList>
            <person name="Russell S.L."/>
            <person name="Corbett-Detig R.B."/>
            <person name="Cavanaugh C.M."/>
        </authorList>
    </citation>
    <scope>NUCLEOTIDE SEQUENCE [LARGE SCALE GENOMIC DNA]</scope>
    <source>
        <strain evidence="11">Se-Cadez</strain>
    </source>
</reference>
<dbReference type="NCBIfam" id="TIGR00150">
    <property type="entry name" value="T6A_YjeE"/>
    <property type="match status" value="1"/>
</dbReference>
<organism evidence="11 12">
    <name type="scientific">Solemya velesiana gill symbiont</name>
    <dbReference type="NCBI Taxonomy" id="1918948"/>
    <lineage>
        <taxon>Bacteria</taxon>
        <taxon>Pseudomonadati</taxon>
        <taxon>Pseudomonadota</taxon>
        <taxon>Gammaproteobacteria</taxon>
        <taxon>sulfur-oxidizing symbionts</taxon>
    </lineage>
</organism>
<evidence type="ECO:0000256" key="5">
    <source>
        <dbReference type="ARBA" id="ARBA00022694"/>
    </source>
</evidence>
<comment type="similarity">
    <text evidence="2">Belongs to the TsaE family.</text>
</comment>
<evidence type="ECO:0000256" key="3">
    <source>
        <dbReference type="ARBA" id="ARBA00019010"/>
    </source>
</evidence>
<name>A0A1T2KSA0_9GAMM</name>
<keyword evidence="5" id="KW-0819">tRNA processing</keyword>
<dbReference type="GO" id="GO:0005737">
    <property type="term" value="C:cytoplasm"/>
    <property type="evidence" value="ECO:0007669"/>
    <property type="project" value="UniProtKB-SubCell"/>
</dbReference>
<keyword evidence="9" id="KW-0460">Magnesium</keyword>
<evidence type="ECO:0000256" key="2">
    <source>
        <dbReference type="ARBA" id="ARBA00007599"/>
    </source>
</evidence>
<dbReference type="GO" id="GO:0005524">
    <property type="term" value="F:ATP binding"/>
    <property type="evidence" value="ECO:0007669"/>
    <property type="project" value="UniProtKB-KW"/>
</dbReference>
<dbReference type="InterPro" id="IPR003442">
    <property type="entry name" value="T6A_TsaE"/>
</dbReference>
<keyword evidence="12" id="KW-1185">Reference proteome</keyword>
<dbReference type="AlphaFoldDB" id="A0A1T2KSA0"/>
<accession>A0A1T2KSA0</accession>
<evidence type="ECO:0000313" key="11">
    <source>
        <dbReference type="EMBL" id="OOZ35733.1"/>
    </source>
</evidence>
<keyword evidence="6" id="KW-0479">Metal-binding</keyword>
<dbReference type="InterPro" id="IPR027417">
    <property type="entry name" value="P-loop_NTPase"/>
</dbReference>
<evidence type="ECO:0000256" key="6">
    <source>
        <dbReference type="ARBA" id="ARBA00022723"/>
    </source>
</evidence>
<dbReference type="GO" id="GO:0046872">
    <property type="term" value="F:metal ion binding"/>
    <property type="evidence" value="ECO:0007669"/>
    <property type="project" value="UniProtKB-KW"/>
</dbReference>
<dbReference type="PANTHER" id="PTHR33540">
    <property type="entry name" value="TRNA THREONYLCARBAMOYLADENOSINE BIOSYNTHESIS PROTEIN TSAE"/>
    <property type="match status" value="1"/>
</dbReference>
<dbReference type="GO" id="GO:0002949">
    <property type="term" value="P:tRNA threonylcarbamoyladenosine modification"/>
    <property type="evidence" value="ECO:0007669"/>
    <property type="project" value="InterPro"/>
</dbReference>
<keyword evidence="4" id="KW-0963">Cytoplasm</keyword>
<dbReference type="EMBL" id="MPRJ01000080">
    <property type="protein sequence ID" value="OOZ35733.1"/>
    <property type="molecule type" value="Genomic_DNA"/>
</dbReference>
<proteinExistence type="inferred from homology"/>
<evidence type="ECO:0000256" key="10">
    <source>
        <dbReference type="ARBA" id="ARBA00032441"/>
    </source>
</evidence>
<keyword evidence="7" id="KW-0547">Nucleotide-binding</keyword>
<dbReference type="RefSeq" id="WP_078487975.1">
    <property type="nucleotide sequence ID" value="NZ_MPRJ01000080.1"/>
</dbReference>
<keyword evidence="8" id="KW-0067">ATP-binding</keyword>
<comment type="subcellular location">
    <subcellularLocation>
        <location evidence="1">Cytoplasm</location>
    </subcellularLocation>
</comment>
<dbReference type="Gene3D" id="3.40.50.300">
    <property type="entry name" value="P-loop containing nucleotide triphosphate hydrolases"/>
    <property type="match status" value="1"/>
</dbReference>
<evidence type="ECO:0000256" key="1">
    <source>
        <dbReference type="ARBA" id="ARBA00004496"/>
    </source>
</evidence>
<comment type="caution">
    <text evidence="11">The sequence shown here is derived from an EMBL/GenBank/DDBJ whole genome shotgun (WGS) entry which is preliminary data.</text>
</comment>
<evidence type="ECO:0000256" key="7">
    <source>
        <dbReference type="ARBA" id="ARBA00022741"/>
    </source>
</evidence>
<evidence type="ECO:0000256" key="9">
    <source>
        <dbReference type="ARBA" id="ARBA00022842"/>
    </source>
</evidence>
<evidence type="ECO:0000256" key="8">
    <source>
        <dbReference type="ARBA" id="ARBA00022840"/>
    </source>
</evidence>
<dbReference type="PANTHER" id="PTHR33540:SF2">
    <property type="entry name" value="TRNA THREONYLCARBAMOYLADENOSINE BIOSYNTHESIS PROTEIN TSAE"/>
    <property type="match status" value="1"/>
</dbReference>
<gene>
    <name evidence="11" type="ORF">BOW51_10565</name>
</gene>
<protein>
    <recommendedName>
        <fullName evidence="3">tRNA threonylcarbamoyladenosine biosynthesis protein TsaE</fullName>
    </recommendedName>
    <alternativeName>
        <fullName evidence="10">t(6)A37 threonylcarbamoyladenosine biosynthesis protein TsaE</fullName>
    </alternativeName>
</protein>
<dbReference type="GO" id="GO:0016740">
    <property type="term" value="F:transferase activity"/>
    <property type="evidence" value="ECO:0007669"/>
    <property type="project" value="UniProtKB-KW"/>
</dbReference>
<dbReference type="Pfam" id="PF02367">
    <property type="entry name" value="TsaE"/>
    <property type="match status" value="1"/>
</dbReference>